<dbReference type="OrthoDB" id="8017587at2759"/>
<organism evidence="1 2">
    <name type="scientific">Fusarium tjaetaba</name>
    <dbReference type="NCBI Taxonomy" id="1567544"/>
    <lineage>
        <taxon>Eukaryota</taxon>
        <taxon>Fungi</taxon>
        <taxon>Dikarya</taxon>
        <taxon>Ascomycota</taxon>
        <taxon>Pezizomycotina</taxon>
        <taxon>Sordariomycetes</taxon>
        <taxon>Hypocreomycetidae</taxon>
        <taxon>Hypocreales</taxon>
        <taxon>Nectriaceae</taxon>
        <taxon>Fusarium</taxon>
        <taxon>Fusarium fujikuroi species complex</taxon>
    </lineage>
</organism>
<dbReference type="RefSeq" id="XP_037198710.1">
    <property type="nucleotide sequence ID" value="XM_037347501.1"/>
</dbReference>
<dbReference type="AlphaFoldDB" id="A0A8H5V5S9"/>
<name>A0A8H5V5S9_9HYPO</name>
<accession>A0A8H5V5S9</accession>
<proteinExistence type="predicted"/>
<dbReference type="Proteomes" id="UP000530670">
    <property type="component" value="Unassembled WGS sequence"/>
</dbReference>
<comment type="caution">
    <text evidence="1">The sequence shown here is derived from an EMBL/GenBank/DDBJ whole genome shotgun (WGS) entry which is preliminary data.</text>
</comment>
<sequence length="90" mass="9577">MASVARLSNAALRASLRSSPINGSVFNAVRCYSAKTQTLKERFAELLPEKIEQVKALRKSVAFSSLGSLLVELGPTPSLKLAIDGRTTGS</sequence>
<evidence type="ECO:0000313" key="2">
    <source>
        <dbReference type="Proteomes" id="UP000530670"/>
    </source>
</evidence>
<keyword evidence="2" id="KW-1185">Reference proteome</keyword>
<dbReference type="GeneID" id="59299771"/>
<reference evidence="1 2" key="1">
    <citation type="submission" date="2020-05" db="EMBL/GenBank/DDBJ databases">
        <title>Identification and distribution of gene clusters putatively required for synthesis of sphingolipid metabolism inhibitors in phylogenetically diverse species of the filamentous fungus Fusarium.</title>
        <authorList>
            <person name="Kim H.-S."/>
            <person name="Busman M."/>
            <person name="Brown D.W."/>
            <person name="Divon H."/>
            <person name="Uhlig S."/>
            <person name="Proctor R.H."/>
        </authorList>
    </citation>
    <scope>NUCLEOTIDE SEQUENCE [LARGE SCALE GENOMIC DNA]</scope>
    <source>
        <strain evidence="1 2">NRRL 66243</strain>
    </source>
</reference>
<protein>
    <submittedName>
        <fullName evidence="1">Citrate synthase</fullName>
    </submittedName>
</protein>
<dbReference type="EMBL" id="JAAQRI010000730">
    <property type="protein sequence ID" value="KAF5609830.1"/>
    <property type="molecule type" value="Genomic_DNA"/>
</dbReference>
<evidence type="ECO:0000313" key="1">
    <source>
        <dbReference type="EMBL" id="KAF5609830.1"/>
    </source>
</evidence>
<gene>
    <name evidence="1" type="ORF">FTJAE_14290</name>
</gene>